<protein>
    <submittedName>
        <fullName evidence="2">Uncharacterized protein</fullName>
    </submittedName>
</protein>
<proteinExistence type="predicted"/>
<sequence>PQRGIERMRGPQQPNQLMSQGSFNQRMANSAQFGQRPPHLGLMGSRPPGPRNAGPRNQGPRNAGPRPLMGQPEPGMRFASRGLRPPSALQQS</sequence>
<organism evidence="2">
    <name type="scientific">Arion vulgaris</name>
    <dbReference type="NCBI Taxonomy" id="1028688"/>
    <lineage>
        <taxon>Eukaryota</taxon>
        <taxon>Metazoa</taxon>
        <taxon>Spiralia</taxon>
        <taxon>Lophotrochozoa</taxon>
        <taxon>Mollusca</taxon>
        <taxon>Gastropoda</taxon>
        <taxon>Heterobranchia</taxon>
        <taxon>Euthyneura</taxon>
        <taxon>Panpulmonata</taxon>
        <taxon>Eupulmonata</taxon>
        <taxon>Stylommatophora</taxon>
        <taxon>Helicina</taxon>
        <taxon>Arionoidea</taxon>
        <taxon>Arionidae</taxon>
        <taxon>Arion</taxon>
    </lineage>
</organism>
<feature type="region of interest" description="Disordered" evidence="1">
    <location>
        <begin position="1"/>
        <end position="92"/>
    </location>
</feature>
<feature type="compositionally biased region" description="Polar residues" evidence="1">
    <location>
        <begin position="12"/>
        <end position="33"/>
    </location>
</feature>
<gene>
    <name evidence="2" type="primary">ORF219108</name>
</gene>
<name>A0A0B7C2D3_9EUPU</name>
<reference evidence="2" key="1">
    <citation type="submission" date="2014-12" db="EMBL/GenBank/DDBJ databases">
        <title>Insight into the proteome of Arion vulgaris.</title>
        <authorList>
            <person name="Aradska J."/>
            <person name="Bulat T."/>
            <person name="Smidak R."/>
            <person name="Sarate P."/>
            <person name="Gangsoo J."/>
            <person name="Sialana F."/>
            <person name="Bilban M."/>
            <person name="Lubec G."/>
        </authorList>
    </citation>
    <scope>NUCLEOTIDE SEQUENCE</scope>
    <source>
        <tissue evidence="2">Skin</tissue>
    </source>
</reference>
<feature type="non-terminal residue" evidence="2">
    <location>
        <position position="1"/>
    </location>
</feature>
<feature type="non-terminal residue" evidence="2">
    <location>
        <position position="92"/>
    </location>
</feature>
<dbReference type="EMBL" id="HACG01051719">
    <property type="protein sequence ID" value="CEK98590.1"/>
    <property type="molecule type" value="Transcribed_RNA"/>
</dbReference>
<feature type="compositionally biased region" description="Low complexity" evidence="1">
    <location>
        <begin position="51"/>
        <end position="62"/>
    </location>
</feature>
<evidence type="ECO:0000256" key="1">
    <source>
        <dbReference type="SAM" id="MobiDB-lite"/>
    </source>
</evidence>
<evidence type="ECO:0000313" key="2">
    <source>
        <dbReference type="EMBL" id="CEK98590.1"/>
    </source>
</evidence>
<accession>A0A0B7C2D3</accession>
<dbReference type="AlphaFoldDB" id="A0A0B7C2D3"/>